<organism evidence="2 3">
    <name type="scientific">Astrephomene gubernaculifera</name>
    <dbReference type="NCBI Taxonomy" id="47775"/>
    <lineage>
        <taxon>Eukaryota</taxon>
        <taxon>Viridiplantae</taxon>
        <taxon>Chlorophyta</taxon>
        <taxon>core chlorophytes</taxon>
        <taxon>Chlorophyceae</taxon>
        <taxon>CS clade</taxon>
        <taxon>Chlamydomonadales</taxon>
        <taxon>Astrephomenaceae</taxon>
        <taxon>Astrephomene</taxon>
    </lineage>
</organism>
<dbReference type="InterPro" id="IPR027417">
    <property type="entry name" value="P-loop_NTPase"/>
</dbReference>
<gene>
    <name evidence="2" type="ORF">Agub_g13009</name>
</gene>
<feature type="chain" id="PRO_5041978373" evidence="1">
    <location>
        <begin position="30"/>
        <end position="538"/>
    </location>
</feature>
<keyword evidence="3" id="KW-1185">Reference proteome</keyword>
<proteinExistence type="predicted"/>
<dbReference type="EMBL" id="BMAR01000040">
    <property type="protein sequence ID" value="GFR50743.1"/>
    <property type="molecule type" value="Genomic_DNA"/>
</dbReference>
<sequence length="538" mass="61339">MLQAFRSQSGLLPAVVLLIVLYLLSPASANVIHTAFSTYYGKAAANATEREALLSHLDELLAVATLKPGEKLRMVNDYMDARSRQLGLTVVPSLTTATIDEWADRVIELVPKLDNSQSFPLVRRLVVASLLKLWLKEGQRLPEASSEKLKEVMVKLYEKHRLGAAQKAIMEYLHISKSGGTSWCHVAELNGCVTERYDKSYVCQIKKFDDKVRWLNMTYHMMQVPVYRVPKYVLNRFSRYGNYRKSHTTAACNARHRYMHAHGYNYYSNEYTVHGGHEDVKDAHICSDFFNAIVMRDPLKRLVSHMKFVMWTMSGDRGYNDTELFNMMYKDRTSSFWQELGPAIVDNYFTRSLLGEKAYHTPLGGVTQEMLSMAQQMLAQFDLIMVLEQEMDVRNLILYYGVGWRHTLEEVHDKDSRERETVFNTSSYIPADLHRLLQGQALDQHLHRFARTVAHLDPVVFMVAREAGLTPLPKGMAASEAVQCGMLRGNDNAELLEKLGVRAAGKKKKSKSKMKASSMRRNLIGEEGRAWLPGDERG</sequence>
<accession>A0AAD3DZL0</accession>
<keyword evidence="1" id="KW-0732">Signal</keyword>
<comment type="caution">
    <text evidence="2">The sequence shown here is derived from an EMBL/GenBank/DDBJ whole genome shotgun (WGS) entry which is preliminary data.</text>
</comment>
<feature type="signal peptide" evidence="1">
    <location>
        <begin position="1"/>
        <end position="29"/>
    </location>
</feature>
<name>A0AAD3DZL0_9CHLO</name>
<dbReference type="Gene3D" id="3.40.50.300">
    <property type="entry name" value="P-loop containing nucleotide triphosphate hydrolases"/>
    <property type="match status" value="1"/>
</dbReference>
<dbReference type="AlphaFoldDB" id="A0AAD3DZL0"/>
<evidence type="ECO:0000313" key="3">
    <source>
        <dbReference type="Proteomes" id="UP001054857"/>
    </source>
</evidence>
<evidence type="ECO:0000313" key="2">
    <source>
        <dbReference type="EMBL" id="GFR50743.1"/>
    </source>
</evidence>
<feature type="non-terminal residue" evidence="2">
    <location>
        <position position="1"/>
    </location>
</feature>
<evidence type="ECO:0000256" key="1">
    <source>
        <dbReference type="SAM" id="SignalP"/>
    </source>
</evidence>
<dbReference type="Proteomes" id="UP001054857">
    <property type="component" value="Unassembled WGS sequence"/>
</dbReference>
<protein>
    <submittedName>
        <fullName evidence="2">Uncharacterized protein</fullName>
    </submittedName>
</protein>
<reference evidence="2 3" key="1">
    <citation type="journal article" date="2021" name="Sci. Rep.">
        <title>Genome sequencing of the multicellular alga Astrephomene provides insights into convergent evolution of germ-soma differentiation.</title>
        <authorList>
            <person name="Yamashita S."/>
            <person name="Yamamoto K."/>
            <person name="Matsuzaki R."/>
            <person name="Suzuki S."/>
            <person name="Yamaguchi H."/>
            <person name="Hirooka S."/>
            <person name="Minakuchi Y."/>
            <person name="Miyagishima S."/>
            <person name="Kawachi M."/>
            <person name="Toyoda A."/>
            <person name="Nozaki H."/>
        </authorList>
    </citation>
    <scope>NUCLEOTIDE SEQUENCE [LARGE SCALE GENOMIC DNA]</scope>
    <source>
        <strain evidence="2 3">NIES-4017</strain>
    </source>
</reference>